<comment type="caution">
    <text evidence="1">The sequence shown here is derived from an EMBL/GenBank/DDBJ whole genome shotgun (WGS) entry which is preliminary data.</text>
</comment>
<gene>
    <name evidence="1" type="ORF">ACFO3A_02695</name>
</gene>
<protein>
    <submittedName>
        <fullName evidence="1">Uncharacterized protein</fullName>
    </submittedName>
</protein>
<evidence type="ECO:0000313" key="1">
    <source>
        <dbReference type="EMBL" id="MFC4621124.1"/>
    </source>
</evidence>
<keyword evidence="2" id="KW-1185">Reference proteome</keyword>
<dbReference type="Proteomes" id="UP001595967">
    <property type="component" value="Unassembled WGS sequence"/>
</dbReference>
<sequence length="53" mass="5601">MFSIGFFVAVFCGNFFKKGAACADKKRVSGSFLPETLSITAVTAIFSDSAAGW</sequence>
<evidence type="ECO:0000313" key="2">
    <source>
        <dbReference type="Proteomes" id="UP001595967"/>
    </source>
</evidence>
<dbReference type="RefSeq" id="WP_377723772.1">
    <property type="nucleotide sequence ID" value="NZ_JBHSEW010000002.1"/>
</dbReference>
<accession>A0ABV9GVE7</accession>
<name>A0ABV9GVE7_9BURK</name>
<dbReference type="EMBL" id="JBHSEW010000002">
    <property type="protein sequence ID" value="MFC4621124.1"/>
    <property type="molecule type" value="Genomic_DNA"/>
</dbReference>
<organism evidence="1 2">
    <name type="scientific">Comamonas nitrativorans</name>
    <dbReference type="NCBI Taxonomy" id="108437"/>
    <lineage>
        <taxon>Bacteria</taxon>
        <taxon>Pseudomonadati</taxon>
        <taxon>Pseudomonadota</taxon>
        <taxon>Betaproteobacteria</taxon>
        <taxon>Burkholderiales</taxon>
        <taxon>Comamonadaceae</taxon>
        <taxon>Comamonas</taxon>
    </lineage>
</organism>
<proteinExistence type="predicted"/>
<reference evidence="2" key="1">
    <citation type="journal article" date="2019" name="Int. J. Syst. Evol. Microbiol.">
        <title>The Global Catalogue of Microorganisms (GCM) 10K type strain sequencing project: providing services to taxonomists for standard genome sequencing and annotation.</title>
        <authorList>
            <consortium name="The Broad Institute Genomics Platform"/>
            <consortium name="The Broad Institute Genome Sequencing Center for Infectious Disease"/>
            <person name="Wu L."/>
            <person name="Ma J."/>
        </authorList>
    </citation>
    <scope>NUCLEOTIDE SEQUENCE [LARGE SCALE GENOMIC DNA]</scope>
    <source>
        <strain evidence="2">JCM 11650</strain>
    </source>
</reference>